<dbReference type="PRINTS" id="PR00260">
    <property type="entry name" value="CHEMTRNSDUCR"/>
</dbReference>
<dbReference type="EMBL" id="JAVRIE010000010">
    <property type="protein sequence ID" value="MDT0584339.1"/>
    <property type="molecule type" value="Genomic_DNA"/>
</dbReference>
<dbReference type="Pfam" id="PF13682">
    <property type="entry name" value="CZB"/>
    <property type="match status" value="1"/>
</dbReference>
<dbReference type="Gene3D" id="1.20.120.30">
    <property type="entry name" value="Aspartate receptor, ligand-binding domain"/>
    <property type="match status" value="1"/>
</dbReference>
<dbReference type="PROSITE" id="PS50111">
    <property type="entry name" value="CHEMOTAXIS_TRANSDUC_2"/>
    <property type="match status" value="1"/>
</dbReference>
<dbReference type="SUPFAM" id="SSF58104">
    <property type="entry name" value="Methyl-accepting chemotaxis protein (MCP) signaling domain"/>
    <property type="match status" value="1"/>
</dbReference>
<evidence type="ECO:0000256" key="2">
    <source>
        <dbReference type="ARBA" id="ARBA00023224"/>
    </source>
</evidence>
<dbReference type="AlphaFoldDB" id="A0AAW8R789"/>
<comment type="caution">
    <text evidence="7">The sequence shown here is derived from an EMBL/GenBank/DDBJ whole genome shotgun (WGS) entry which is preliminary data.</text>
</comment>
<evidence type="ECO:0000313" key="7">
    <source>
        <dbReference type="EMBL" id="MDT0584339.1"/>
    </source>
</evidence>
<dbReference type="InterPro" id="IPR004090">
    <property type="entry name" value="Chemotax_Me-accpt_rcpt"/>
</dbReference>
<organism evidence="7 8">
    <name type="scientific">Brumicola blandensis</name>
    <dbReference type="NCBI Taxonomy" id="3075611"/>
    <lineage>
        <taxon>Bacteria</taxon>
        <taxon>Pseudomonadati</taxon>
        <taxon>Pseudomonadota</taxon>
        <taxon>Gammaproteobacteria</taxon>
        <taxon>Alteromonadales</taxon>
        <taxon>Alteromonadaceae</taxon>
        <taxon>Brumicola</taxon>
    </lineage>
</organism>
<evidence type="ECO:0000259" key="6">
    <source>
        <dbReference type="PROSITE" id="PS50111"/>
    </source>
</evidence>
<evidence type="ECO:0000256" key="4">
    <source>
        <dbReference type="PROSITE-ProRule" id="PRU00284"/>
    </source>
</evidence>
<evidence type="ECO:0000256" key="1">
    <source>
        <dbReference type="ARBA" id="ARBA00004370"/>
    </source>
</evidence>
<dbReference type="Gene3D" id="6.10.250.3200">
    <property type="match status" value="1"/>
</dbReference>
<reference evidence="7 8" key="1">
    <citation type="submission" date="2023-09" db="EMBL/GenBank/DDBJ databases">
        <authorList>
            <person name="Rey-Velasco X."/>
        </authorList>
    </citation>
    <scope>NUCLEOTIDE SEQUENCE [LARGE SCALE GENOMIC DNA]</scope>
    <source>
        <strain evidence="7 8">W409</strain>
    </source>
</reference>
<gene>
    <name evidence="7" type="ORF">RM544_17450</name>
</gene>
<keyword evidence="5" id="KW-0175">Coiled coil</keyword>
<evidence type="ECO:0000256" key="3">
    <source>
        <dbReference type="ARBA" id="ARBA00029447"/>
    </source>
</evidence>
<evidence type="ECO:0000313" key="8">
    <source>
        <dbReference type="Proteomes" id="UP001249020"/>
    </source>
</evidence>
<evidence type="ECO:0000256" key="5">
    <source>
        <dbReference type="SAM" id="Coils"/>
    </source>
</evidence>
<dbReference type="RefSeq" id="WP_311363109.1">
    <property type="nucleotide sequence ID" value="NZ_JAVRIE010000010.1"/>
</dbReference>
<keyword evidence="8" id="KW-1185">Reference proteome</keyword>
<dbReference type="SMART" id="SM00283">
    <property type="entry name" value="MA"/>
    <property type="match status" value="1"/>
</dbReference>
<comment type="subcellular location">
    <subcellularLocation>
        <location evidence="1">Membrane</location>
    </subcellularLocation>
</comment>
<dbReference type="GO" id="GO:0004888">
    <property type="term" value="F:transmembrane signaling receptor activity"/>
    <property type="evidence" value="ECO:0007669"/>
    <property type="project" value="InterPro"/>
</dbReference>
<dbReference type="GO" id="GO:0016020">
    <property type="term" value="C:membrane"/>
    <property type="evidence" value="ECO:0007669"/>
    <property type="project" value="UniProtKB-SubCell"/>
</dbReference>
<accession>A0AAW8R789</accession>
<comment type="similarity">
    <text evidence="3">Belongs to the methyl-accepting chemotaxis (MCP) protein family.</text>
</comment>
<feature type="domain" description="Methyl-accepting transducer" evidence="6">
    <location>
        <begin position="60"/>
        <end position="273"/>
    </location>
</feature>
<proteinExistence type="inferred from homology"/>
<dbReference type="Proteomes" id="UP001249020">
    <property type="component" value="Unassembled WGS sequence"/>
</dbReference>
<dbReference type="GO" id="GO:0007165">
    <property type="term" value="P:signal transduction"/>
    <property type="evidence" value="ECO:0007669"/>
    <property type="project" value="UniProtKB-KW"/>
</dbReference>
<keyword evidence="2 4" id="KW-0807">Transducer</keyword>
<protein>
    <submittedName>
        <fullName evidence="7">Methyl-accepting chemotaxis protein</fullName>
    </submittedName>
</protein>
<dbReference type="GO" id="GO:0006935">
    <property type="term" value="P:chemotaxis"/>
    <property type="evidence" value="ECO:0007669"/>
    <property type="project" value="InterPro"/>
</dbReference>
<dbReference type="InterPro" id="IPR004089">
    <property type="entry name" value="MCPsignal_dom"/>
</dbReference>
<feature type="coiled-coil region" evidence="5">
    <location>
        <begin position="8"/>
        <end position="42"/>
    </location>
</feature>
<dbReference type="PANTHER" id="PTHR32089">
    <property type="entry name" value="METHYL-ACCEPTING CHEMOTAXIS PROTEIN MCPB"/>
    <property type="match status" value="1"/>
</dbReference>
<sequence length="360" mass="39378">MFVSSSKYSLLEQENRRLKGEMNELRAELEAQQSENANLMTELHNAQPEERHDLALIKCTLDSFQQIESIRESVLESFLSIQQENDTVKAINDLFEKSTSSLSHIASSMDGLSVKMGGMTENISGLSDKADHINKFVSTITSISDQTNLLALNAAIEAARAGDAGRGFSVVADEVRSLATETNKSASEVADLVGNIISSTKTAVDSAEDVQSNNESLSKGVNTLNESYGDIVRFCENMQSAISTTSHTSFIQTVKLDHVVWKSDVYSVIHGIANKPVQDFSSHKSCRLGQWYLNEGAQLYGSQNAFRSLDQAHADVHNFGVKALEYYHAGNMKDAVHALEKMEAASAKTMSLLSDLALNK</sequence>
<name>A0AAW8R789_9ALTE</name>
<dbReference type="PANTHER" id="PTHR32089:SF112">
    <property type="entry name" value="LYSOZYME-LIKE PROTEIN-RELATED"/>
    <property type="match status" value="1"/>
</dbReference>
<dbReference type="InterPro" id="IPR025991">
    <property type="entry name" value="Chemoreceptor_zinc-bind_dom"/>
</dbReference>
<dbReference type="Pfam" id="PF00015">
    <property type="entry name" value="MCPsignal"/>
    <property type="match status" value="1"/>
</dbReference>